<reference evidence="2 3" key="1">
    <citation type="submission" date="2015-11" db="EMBL/GenBank/DDBJ databases">
        <title>Expanding the genomic diversity of Burkholderia species for the development of highly accurate diagnostics.</title>
        <authorList>
            <person name="Sahl J."/>
            <person name="Keim P."/>
            <person name="Wagner D."/>
        </authorList>
    </citation>
    <scope>NUCLEOTIDE SEQUENCE [LARGE SCALE GENOMIC DNA]</scope>
    <source>
        <strain evidence="2 3">MSMB793WGS</strain>
    </source>
</reference>
<dbReference type="EMBL" id="LPLZ01000074">
    <property type="protein sequence ID" value="KWN06400.1"/>
    <property type="molecule type" value="Genomic_DNA"/>
</dbReference>
<dbReference type="AlphaFoldDB" id="A0A108E821"/>
<feature type="compositionally biased region" description="Low complexity" evidence="1">
    <location>
        <begin position="321"/>
        <end position="330"/>
    </location>
</feature>
<evidence type="ECO:0000313" key="2">
    <source>
        <dbReference type="EMBL" id="KWN06400.1"/>
    </source>
</evidence>
<gene>
    <name evidence="2" type="ORF">WT83_27335</name>
</gene>
<dbReference type="Proteomes" id="UP000068016">
    <property type="component" value="Unassembled WGS sequence"/>
</dbReference>
<protein>
    <submittedName>
        <fullName evidence="2">Uncharacterized protein</fullName>
    </submittedName>
</protein>
<feature type="region of interest" description="Disordered" evidence="1">
    <location>
        <begin position="284"/>
        <end position="341"/>
    </location>
</feature>
<accession>A0A108E821</accession>
<name>A0A108E821_9BURK</name>
<evidence type="ECO:0000256" key="1">
    <source>
        <dbReference type="SAM" id="MobiDB-lite"/>
    </source>
</evidence>
<sequence>MISASWLVGFYYRIGDRHYIRDGSNLNKLKEFVPADNAPVPPRFRHGTPMKVWLQAMGRQRGGPAKALEHVDVLPVAVGYDMPGVLDMPAKKNFTVAHDKRIPTDLTLPESFDVDFNALFAAPEEKHPSVRTAIDRNANFVQIAGIVVGRQYLREGDLNPATNRQQLQNRSRLVLLLKQKADDVPIMVRYYGPESKLTPLNRAIEPYSAVFVKGNYDVDVKEDRVEKDGVLVLKLDENGFAIVRKYQHIRALDIHPAVEPDHIEAYPEWARLEAADRERERAERVERERELAGNGRVPEVLRPEPPTAQPVAATHVREAAPTETAAAEPPRSAVLDALSRR</sequence>
<comment type="caution">
    <text evidence="2">The sequence shown here is derived from an EMBL/GenBank/DDBJ whole genome shotgun (WGS) entry which is preliminary data.</text>
</comment>
<proteinExistence type="predicted"/>
<evidence type="ECO:0000313" key="3">
    <source>
        <dbReference type="Proteomes" id="UP000068016"/>
    </source>
</evidence>
<organism evidence="2 3">
    <name type="scientific">Burkholderia territorii</name>
    <dbReference type="NCBI Taxonomy" id="1503055"/>
    <lineage>
        <taxon>Bacteria</taxon>
        <taxon>Pseudomonadati</taxon>
        <taxon>Pseudomonadota</taxon>
        <taxon>Betaproteobacteria</taxon>
        <taxon>Burkholderiales</taxon>
        <taxon>Burkholderiaceae</taxon>
        <taxon>Burkholderia</taxon>
        <taxon>Burkholderia cepacia complex</taxon>
    </lineage>
</organism>